<dbReference type="InterPro" id="IPR010213">
    <property type="entry name" value="TF_NusA"/>
</dbReference>
<dbReference type="InterPro" id="IPR036555">
    <property type="entry name" value="NusA_N_sf"/>
</dbReference>
<dbReference type="InterPro" id="IPR058582">
    <property type="entry name" value="KH_NusA_2nd"/>
</dbReference>
<dbReference type="FunFam" id="3.30.300.20:FF:000002">
    <property type="entry name" value="Transcription termination/antitermination protein NusA"/>
    <property type="match status" value="1"/>
</dbReference>
<dbReference type="GO" id="GO:0003700">
    <property type="term" value="F:DNA-binding transcription factor activity"/>
    <property type="evidence" value="ECO:0007669"/>
    <property type="project" value="InterPro"/>
</dbReference>
<dbReference type="Gene3D" id="2.40.50.140">
    <property type="entry name" value="Nucleic acid-binding proteins"/>
    <property type="match status" value="1"/>
</dbReference>
<evidence type="ECO:0000259" key="9">
    <source>
        <dbReference type="PROSITE" id="PS50126"/>
    </source>
</evidence>
<keyword evidence="2 7" id="KW-0963">Cytoplasm</keyword>
<dbReference type="CDD" id="cd04455">
    <property type="entry name" value="S1_NusA"/>
    <property type="match status" value="1"/>
</dbReference>
<organism evidence="10 11">
    <name type="scientific">candidate division WOR-1 bacterium RIFOXYB2_FULL_36_35</name>
    <dbReference type="NCBI Taxonomy" id="1802578"/>
    <lineage>
        <taxon>Bacteria</taxon>
        <taxon>Bacillati</taxon>
        <taxon>Saganbacteria</taxon>
    </lineage>
</organism>
<dbReference type="FunFam" id="3.30.300.20:FF:000005">
    <property type="entry name" value="Transcription termination/antitermination protein NusA"/>
    <property type="match status" value="1"/>
</dbReference>
<dbReference type="Pfam" id="PF26594">
    <property type="entry name" value="KH_NusA_2nd"/>
    <property type="match status" value="1"/>
</dbReference>
<evidence type="ECO:0000256" key="6">
    <source>
        <dbReference type="ARBA" id="ARBA00023163"/>
    </source>
</evidence>
<dbReference type="PROSITE" id="PS50084">
    <property type="entry name" value="KH_TYPE_1"/>
    <property type="match status" value="1"/>
</dbReference>
<evidence type="ECO:0000256" key="8">
    <source>
        <dbReference type="SAM" id="MobiDB-lite"/>
    </source>
</evidence>
<comment type="subunit">
    <text evidence="7">Monomer. Binds directly to the core enzyme of the DNA-dependent RNA polymerase and to nascent RNA.</text>
</comment>
<proteinExistence type="inferred from homology"/>
<dbReference type="CDD" id="cd02134">
    <property type="entry name" value="KH-II_NusA_rpt1"/>
    <property type="match status" value="1"/>
</dbReference>
<evidence type="ECO:0000313" key="10">
    <source>
        <dbReference type="EMBL" id="OGC15942.1"/>
    </source>
</evidence>
<dbReference type="SUPFAM" id="SSF54814">
    <property type="entry name" value="Prokaryotic type KH domain (KH-domain type II)"/>
    <property type="match status" value="2"/>
</dbReference>
<comment type="caution">
    <text evidence="10">The sequence shown here is derived from an EMBL/GenBank/DDBJ whole genome shotgun (WGS) entry which is preliminary data.</text>
</comment>
<dbReference type="InterPro" id="IPR030842">
    <property type="entry name" value="TF_NusA_bacterial"/>
</dbReference>
<dbReference type="SUPFAM" id="SSF50249">
    <property type="entry name" value="Nucleic acid-binding proteins"/>
    <property type="match status" value="1"/>
</dbReference>
<evidence type="ECO:0000256" key="4">
    <source>
        <dbReference type="ARBA" id="ARBA00022884"/>
    </source>
</evidence>
<dbReference type="InterPro" id="IPR009019">
    <property type="entry name" value="KH_sf_prok-type"/>
</dbReference>
<dbReference type="GO" id="GO:0006353">
    <property type="term" value="P:DNA-templated transcription termination"/>
    <property type="evidence" value="ECO:0007669"/>
    <property type="project" value="UniProtKB-UniRule"/>
</dbReference>
<evidence type="ECO:0000256" key="3">
    <source>
        <dbReference type="ARBA" id="ARBA00022814"/>
    </source>
</evidence>
<reference evidence="10 11" key="1">
    <citation type="journal article" date="2016" name="Nat. Commun.">
        <title>Thousands of microbial genomes shed light on interconnected biogeochemical processes in an aquifer system.</title>
        <authorList>
            <person name="Anantharaman K."/>
            <person name="Brown C.T."/>
            <person name="Hug L.A."/>
            <person name="Sharon I."/>
            <person name="Castelle C.J."/>
            <person name="Probst A.J."/>
            <person name="Thomas B.C."/>
            <person name="Singh A."/>
            <person name="Wilkins M.J."/>
            <person name="Karaoz U."/>
            <person name="Brodie E.L."/>
            <person name="Williams K.H."/>
            <person name="Hubbard S.S."/>
            <person name="Banfield J.F."/>
        </authorList>
    </citation>
    <scope>NUCLEOTIDE SEQUENCE [LARGE SCALE GENOMIC DNA]</scope>
</reference>
<keyword evidence="5 7" id="KW-0805">Transcription regulation</keyword>
<dbReference type="GO" id="GO:0003723">
    <property type="term" value="F:RNA binding"/>
    <property type="evidence" value="ECO:0007669"/>
    <property type="project" value="UniProtKB-UniRule"/>
</dbReference>
<evidence type="ECO:0000256" key="1">
    <source>
        <dbReference type="ARBA" id="ARBA00022472"/>
    </source>
</evidence>
<dbReference type="HAMAP" id="MF_00945_B">
    <property type="entry name" value="NusA_B"/>
    <property type="match status" value="1"/>
</dbReference>
<name>A0A1F4S688_UNCSA</name>
<keyword evidence="3 7" id="KW-0889">Transcription antitermination</keyword>
<evidence type="ECO:0000256" key="7">
    <source>
        <dbReference type="HAMAP-Rule" id="MF_00945"/>
    </source>
</evidence>
<keyword evidence="4 7" id="KW-0694">RNA-binding</keyword>
<feature type="region of interest" description="Disordered" evidence="8">
    <location>
        <begin position="346"/>
        <end position="365"/>
    </location>
</feature>
<feature type="domain" description="S1 motif" evidence="9">
    <location>
        <begin position="140"/>
        <end position="203"/>
    </location>
</feature>
<keyword evidence="1 7" id="KW-0806">Transcription termination</keyword>
<comment type="subcellular location">
    <subcellularLocation>
        <location evidence="7">Cytoplasm</location>
    </subcellularLocation>
</comment>
<evidence type="ECO:0000256" key="2">
    <source>
        <dbReference type="ARBA" id="ARBA00022490"/>
    </source>
</evidence>
<evidence type="ECO:0000313" key="11">
    <source>
        <dbReference type="Proteomes" id="UP000177905"/>
    </source>
</evidence>
<dbReference type="Gene3D" id="3.30.300.20">
    <property type="match status" value="2"/>
</dbReference>
<dbReference type="GO" id="GO:0005829">
    <property type="term" value="C:cytosol"/>
    <property type="evidence" value="ECO:0007669"/>
    <property type="project" value="TreeGrafter"/>
</dbReference>
<dbReference type="Proteomes" id="UP000177905">
    <property type="component" value="Unassembled WGS sequence"/>
</dbReference>
<dbReference type="CDD" id="cd22529">
    <property type="entry name" value="KH-II_NusA_rpt2"/>
    <property type="match status" value="1"/>
</dbReference>
<comment type="function">
    <text evidence="7">Participates in both transcription termination and antitermination.</text>
</comment>
<dbReference type="PANTHER" id="PTHR22648">
    <property type="entry name" value="TRANSCRIPTION TERMINATION FACTOR NUSA"/>
    <property type="match status" value="1"/>
</dbReference>
<dbReference type="Pfam" id="PF13184">
    <property type="entry name" value="KH_NusA_1st"/>
    <property type="match status" value="1"/>
</dbReference>
<dbReference type="Pfam" id="PF00575">
    <property type="entry name" value="S1"/>
    <property type="match status" value="1"/>
</dbReference>
<dbReference type="InterPro" id="IPR015946">
    <property type="entry name" value="KH_dom-like_a/b"/>
</dbReference>
<dbReference type="Pfam" id="PF08529">
    <property type="entry name" value="NusA_N"/>
    <property type="match status" value="1"/>
</dbReference>
<dbReference type="PROSITE" id="PS50126">
    <property type="entry name" value="S1"/>
    <property type="match status" value="1"/>
</dbReference>
<accession>A0A1F4S688</accession>
<dbReference type="GO" id="GO:0031564">
    <property type="term" value="P:transcription antitermination"/>
    <property type="evidence" value="ECO:0007669"/>
    <property type="project" value="UniProtKB-UniRule"/>
</dbReference>
<dbReference type="SMART" id="SM00316">
    <property type="entry name" value="S1"/>
    <property type="match status" value="1"/>
</dbReference>
<dbReference type="SUPFAM" id="SSF69705">
    <property type="entry name" value="Transcription factor NusA, N-terminal domain"/>
    <property type="match status" value="1"/>
</dbReference>
<gene>
    <name evidence="7" type="primary">nusA</name>
    <name evidence="10" type="ORF">A2290_06805</name>
</gene>
<dbReference type="Gene3D" id="3.30.1480.10">
    <property type="entry name" value="NusA, N-terminal domain"/>
    <property type="match status" value="1"/>
</dbReference>
<protein>
    <recommendedName>
        <fullName evidence="7">Transcription termination/antitermination protein NusA</fullName>
    </recommendedName>
</protein>
<keyword evidence="6 7" id="KW-0804">Transcription</keyword>
<sequence length="365" mass="40773">MEVFVVKITNFKAMLVEIEESRGITEESLINAIKDALLSAYKKRFPLAEHLETKIDDDGEARIYRGRIVVEEVVNEDLEISLKEAKKNMKGANLGDIIQFDVTPKDFGRMAAQTAKQVIIQRIREAEKEGVYEEYIGKVGTIVNGTIQNKEPGGYLINLGRAETFLTFSESIPSENFRPKDRVKVLIVDVKKTPKGPVIVVSRSHPDIIRKLFESEIPEITQGILEIKAIAREAGKRTKVAVLSNDENVGAVGTCVGPMGSRIQNITKELDTERVDIIEWSKDDSAFISNALSPAKVSDVKINKEDRSAKVILPEKELSLAIGKEGQNVRLAAKLTGYKIDIVSDEKKEEEKKKVDNKPEKKEKE</sequence>
<comment type="similarity">
    <text evidence="7">Belongs to the NusA family.</text>
</comment>
<dbReference type="EMBL" id="MEUA01000016">
    <property type="protein sequence ID" value="OGC15942.1"/>
    <property type="molecule type" value="Genomic_DNA"/>
</dbReference>
<dbReference type="InterPro" id="IPR003029">
    <property type="entry name" value="S1_domain"/>
</dbReference>
<dbReference type="AlphaFoldDB" id="A0A1F4S688"/>
<dbReference type="PANTHER" id="PTHR22648:SF0">
    <property type="entry name" value="TRANSCRIPTION TERMINATION_ANTITERMINATION PROTEIN NUSA"/>
    <property type="match status" value="1"/>
</dbReference>
<dbReference type="InterPro" id="IPR012340">
    <property type="entry name" value="NA-bd_OB-fold"/>
</dbReference>
<dbReference type="InterPro" id="IPR013735">
    <property type="entry name" value="TF_NusA_N"/>
</dbReference>
<dbReference type="NCBIfam" id="TIGR01953">
    <property type="entry name" value="NusA"/>
    <property type="match status" value="1"/>
</dbReference>
<evidence type="ECO:0000256" key="5">
    <source>
        <dbReference type="ARBA" id="ARBA00023015"/>
    </source>
</evidence>
<dbReference type="InterPro" id="IPR025249">
    <property type="entry name" value="TF_NusA_KH_1st"/>
</dbReference>